<feature type="transmembrane region" description="Helical" evidence="8">
    <location>
        <begin position="123"/>
        <end position="145"/>
    </location>
</feature>
<dbReference type="GO" id="GO:0016485">
    <property type="term" value="P:protein processing"/>
    <property type="evidence" value="ECO:0007669"/>
    <property type="project" value="InterPro"/>
</dbReference>
<dbReference type="GO" id="GO:0016020">
    <property type="term" value="C:membrane"/>
    <property type="evidence" value="ECO:0007669"/>
    <property type="project" value="UniProtKB-SubCell"/>
</dbReference>
<evidence type="ECO:0000256" key="7">
    <source>
        <dbReference type="SAM" id="MobiDB-lite"/>
    </source>
</evidence>
<evidence type="ECO:0000313" key="9">
    <source>
        <dbReference type="EMBL" id="GMR54308.1"/>
    </source>
</evidence>
<comment type="subcellular location">
    <subcellularLocation>
        <location evidence="1">Membrane</location>
        <topology evidence="1">Multi-pass membrane protein</topology>
    </subcellularLocation>
</comment>
<proteinExistence type="inferred from homology"/>
<protein>
    <recommendedName>
        <fullName evidence="11">Transmembrane protein</fullName>
    </recommendedName>
</protein>
<evidence type="ECO:0000256" key="1">
    <source>
        <dbReference type="ARBA" id="ARBA00004141"/>
    </source>
</evidence>
<dbReference type="GO" id="GO:0007219">
    <property type="term" value="P:Notch signaling pathway"/>
    <property type="evidence" value="ECO:0007669"/>
    <property type="project" value="UniProtKB-KW"/>
</dbReference>
<comment type="similarity">
    <text evidence="2">Belongs to the APH-1 family.</text>
</comment>
<feature type="transmembrane region" description="Helical" evidence="8">
    <location>
        <begin position="37"/>
        <end position="61"/>
    </location>
</feature>
<dbReference type="EMBL" id="BTRK01000005">
    <property type="protein sequence ID" value="GMR54308.1"/>
    <property type="molecule type" value="Genomic_DNA"/>
</dbReference>
<keyword evidence="5 8" id="KW-1133">Transmembrane helix</keyword>
<dbReference type="Pfam" id="PF06105">
    <property type="entry name" value="Aph-1"/>
    <property type="match status" value="1"/>
</dbReference>
<keyword evidence="6 8" id="KW-0472">Membrane</keyword>
<evidence type="ECO:0008006" key="11">
    <source>
        <dbReference type="Google" id="ProtNLM"/>
    </source>
</evidence>
<comment type="caution">
    <text evidence="9">The sequence shown here is derived from an EMBL/GenBank/DDBJ whole genome shotgun (WGS) entry which is preliminary data.</text>
</comment>
<dbReference type="InterPro" id="IPR009294">
    <property type="entry name" value="Aph-1"/>
</dbReference>
<evidence type="ECO:0000256" key="2">
    <source>
        <dbReference type="ARBA" id="ARBA00005577"/>
    </source>
</evidence>
<keyword evidence="10" id="KW-1185">Reference proteome</keyword>
<dbReference type="Proteomes" id="UP001328107">
    <property type="component" value="Unassembled WGS sequence"/>
</dbReference>
<feature type="transmembrane region" description="Helical" evidence="8">
    <location>
        <begin position="67"/>
        <end position="90"/>
    </location>
</feature>
<reference evidence="10" key="1">
    <citation type="submission" date="2022-10" db="EMBL/GenBank/DDBJ databases">
        <title>Genome assembly of Pristionchus species.</title>
        <authorList>
            <person name="Yoshida K."/>
            <person name="Sommer R.J."/>
        </authorList>
    </citation>
    <scope>NUCLEOTIDE SEQUENCE [LARGE SCALE GENOMIC DNA]</scope>
    <source>
        <strain evidence="10">RS5460</strain>
    </source>
</reference>
<feature type="transmembrane region" description="Helical" evidence="8">
    <location>
        <begin position="264"/>
        <end position="286"/>
    </location>
</feature>
<feature type="transmembrane region" description="Helical" evidence="8">
    <location>
        <begin position="237"/>
        <end position="258"/>
    </location>
</feature>
<dbReference type="PANTHER" id="PTHR12889">
    <property type="entry name" value="GAMMA-SECRETASE SUBUNIT APH-1"/>
    <property type="match status" value="1"/>
</dbReference>
<evidence type="ECO:0000313" key="10">
    <source>
        <dbReference type="Proteomes" id="UP001328107"/>
    </source>
</evidence>
<feature type="transmembrane region" description="Helical" evidence="8">
    <location>
        <begin position="6"/>
        <end position="30"/>
    </location>
</feature>
<evidence type="ECO:0000256" key="6">
    <source>
        <dbReference type="ARBA" id="ARBA00023136"/>
    </source>
</evidence>
<feature type="non-terminal residue" evidence="9">
    <location>
        <position position="1"/>
    </location>
</feature>
<evidence type="ECO:0000256" key="5">
    <source>
        <dbReference type="ARBA" id="ARBA00022989"/>
    </source>
</evidence>
<evidence type="ECO:0000256" key="4">
    <source>
        <dbReference type="ARBA" id="ARBA00022976"/>
    </source>
</evidence>
<feature type="region of interest" description="Disordered" evidence="7">
    <location>
        <begin position="322"/>
        <end position="354"/>
    </location>
</feature>
<keyword evidence="3 8" id="KW-0812">Transmembrane</keyword>
<evidence type="ECO:0000256" key="3">
    <source>
        <dbReference type="ARBA" id="ARBA00022692"/>
    </source>
</evidence>
<organism evidence="9 10">
    <name type="scientific">Pristionchus mayeri</name>
    <dbReference type="NCBI Taxonomy" id="1317129"/>
    <lineage>
        <taxon>Eukaryota</taxon>
        <taxon>Metazoa</taxon>
        <taxon>Ecdysozoa</taxon>
        <taxon>Nematoda</taxon>
        <taxon>Chromadorea</taxon>
        <taxon>Rhabditida</taxon>
        <taxon>Rhabditina</taxon>
        <taxon>Diplogasteromorpha</taxon>
        <taxon>Diplogasteroidea</taxon>
        <taxon>Neodiplogasteridae</taxon>
        <taxon>Pristionchus</taxon>
    </lineage>
</organism>
<keyword evidence="4" id="KW-0914">Notch signaling pathway</keyword>
<dbReference type="AlphaFoldDB" id="A0AAN5D0K3"/>
<feature type="transmembrane region" description="Helical" evidence="8">
    <location>
        <begin position="176"/>
        <end position="197"/>
    </location>
</feature>
<accession>A0AAN5D0K3</accession>
<gene>
    <name evidence="9" type="ORF">PMAYCL1PPCAC_24503</name>
</gene>
<sequence>RYWLRMGYLLTLGCYLVAFAPSVAVFLQLAAADPLKIVLFGCGSFVWLVSLLLTSIVWTAVVPLQDHLWFSLIASIFFQEAARVVCFFMIRAAQKGLASMANPTSAQHVRITGVMSLANSRHLLAVVIGLGMGTVAALFLTMNAFDVISGSGVVGGIRETLEGVPLRSSFPRLLPLHWAMNAALLSMMHVVWTVLVWDSCHHLMMRRDAAAAAASTNGRNSSSATASTPLLQNDHQLWWLPALVAVLSHVASTVVSYLSSMGWAFTAISIKLLMLIALVFYCYSIVRHESPTGLLKEVMFALRDWFTLVALREVCSKKEQSEAAADAATRGREEVVIRDGSNSLRQRRVSTERT</sequence>
<name>A0AAN5D0K3_9BILA</name>
<evidence type="ECO:0000256" key="8">
    <source>
        <dbReference type="SAM" id="Phobius"/>
    </source>
</evidence>